<evidence type="ECO:0000313" key="2">
    <source>
        <dbReference type="Proteomes" id="UP001060085"/>
    </source>
</evidence>
<keyword evidence="2" id="KW-1185">Reference proteome</keyword>
<accession>A0ACC0ADB1</accession>
<organism evidence="1 2">
    <name type="scientific">Catharanthus roseus</name>
    <name type="common">Madagascar periwinkle</name>
    <name type="synonym">Vinca rosea</name>
    <dbReference type="NCBI Taxonomy" id="4058"/>
    <lineage>
        <taxon>Eukaryota</taxon>
        <taxon>Viridiplantae</taxon>
        <taxon>Streptophyta</taxon>
        <taxon>Embryophyta</taxon>
        <taxon>Tracheophyta</taxon>
        <taxon>Spermatophyta</taxon>
        <taxon>Magnoliopsida</taxon>
        <taxon>eudicotyledons</taxon>
        <taxon>Gunneridae</taxon>
        <taxon>Pentapetalae</taxon>
        <taxon>asterids</taxon>
        <taxon>lamiids</taxon>
        <taxon>Gentianales</taxon>
        <taxon>Apocynaceae</taxon>
        <taxon>Rauvolfioideae</taxon>
        <taxon>Vinceae</taxon>
        <taxon>Catharanthinae</taxon>
        <taxon>Catharanthus</taxon>
    </lineage>
</organism>
<comment type="caution">
    <text evidence="1">The sequence shown here is derived from an EMBL/GenBank/DDBJ whole genome shotgun (WGS) entry which is preliminary data.</text>
</comment>
<protein>
    <submittedName>
        <fullName evidence="1">Uncharacterized protein</fullName>
    </submittedName>
</protein>
<gene>
    <name evidence="1" type="ORF">M9H77_27158</name>
</gene>
<sequence length="115" mass="13302">MVNLYIARFGVITIFSIMSRHSTFAASWDIVARTRNPDWRFDYEPIPTLGGFFINNCKSKNHWPTIWKSVYTWRETPKNKFENIIRGTACSDLQGSGEFGTLLLLGHCHHPIQID</sequence>
<reference evidence="2" key="1">
    <citation type="journal article" date="2023" name="Nat. Plants">
        <title>Single-cell RNA sequencing provides a high-resolution roadmap for understanding the multicellular compartmentation of specialized metabolism.</title>
        <authorList>
            <person name="Sun S."/>
            <person name="Shen X."/>
            <person name="Li Y."/>
            <person name="Li Y."/>
            <person name="Wang S."/>
            <person name="Li R."/>
            <person name="Zhang H."/>
            <person name="Shen G."/>
            <person name="Guo B."/>
            <person name="Wei J."/>
            <person name="Xu J."/>
            <person name="St-Pierre B."/>
            <person name="Chen S."/>
            <person name="Sun C."/>
        </authorList>
    </citation>
    <scope>NUCLEOTIDE SEQUENCE [LARGE SCALE GENOMIC DNA]</scope>
</reference>
<proteinExistence type="predicted"/>
<evidence type="ECO:0000313" key="1">
    <source>
        <dbReference type="EMBL" id="KAI5658365.1"/>
    </source>
</evidence>
<dbReference type="Proteomes" id="UP001060085">
    <property type="component" value="Linkage Group LG06"/>
</dbReference>
<name>A0ACC0ADB1_CATRO</name>
<dbReference type="EMBL" id="CM044706">
    <property type="protein sequence ID" value="KAI5658365.1"/>
    <property type="molecule type" value="Genomic_DNA"/>
</dbReference>